<dbReference type="PROSITE" id="PS50203">
    <property type="entry name" value="CALPAIN_CAT"/>
    <property type="match status" value="1"/>
</dbReference>
<accession>A0AAV4EUA4</accession>
<dbReference type="PANTHER" id="PTHR10183:SF379">
    <property type="entry name" value="CALPAIN-5"/>
    <property type="match status" value="1"/>
</dbReference>
<evidence type="ECO:0000256" key="4">
    <source>
        <dbReference type="ARBA" id="ARBA00022807"/>
    </source>
</evidence>
<evidence type="ECO:0000256" key="1">
    <source>
        <dbReference type="ARBA" id="ARBA00007623"/>
    </source>
</evidence>
<dbReference type="InterPro" id="IPR038765">
    <property type="entry name" value="Papain-like_cys_pep_sf"/>
</dbReference>
<evidence type="ECO:0000256" key="3">
    <source>
        <dbReference type="ARBA" id="ARBA00022801"/>
    </source>
</evidence>
<evidence type="ECO:0000313" key="7">
    <source>
        <dbReference type="EMBL" id="GFR64603.1"/>
    </source>
</evidence>
<evidence type="ECO:0000256" key="2">
    <source>
        <dbReference type="ARBA" id="ARBA00022670"/>
    </source>
</evidence>
<dbReference type="InterPro" id="IPR022684">
    <property type="entry name" value="Calpain_cysteine_protease"/>
</dbReference>
<dbReference type="InterPro" id="IPR001300">
    <property type="entry name" value="Peptidase_C2_calpain_cat"/>
</dbReference>
<organism evidence="7 8">
    <name type="scientific">Elysia marginata</name>
    <dbReference type="NCBI Taxonomy" id="1093978"/>
    <lineage>
        <taxon>Eukaryota</taxon>
        <taxon>Metazoa</taxon>
        <taxon>Spiralia</taxon>
        <taxon>Lophotrochozoa</taxon>
        <taxon>Mollusca</taxon>
        <taxon>Gastropoda</taxon>
        <taxon>Heterobranchia</taxon>
        <taxon>Euthyneura</taxon>
        <taxon>Panpulmonata</taxon>
        <taxon>Sacoglossa</taxon>
        <taxon>Placobranchoidea</taxon>
        <taxon>Plakobranchidae</taxon>
        <taxon>Elysia</taxon>
    </lineage>
</organism>
<comment type="caution">
    <text evidence="7">The sequence shown here is derived from an EMBL/GenBank/DDBJ whole genome shotgun (WGS) entry which is preliminary data.</text>
</comment>
<protein>
    <submittedName>
        <fullName evidence="7">Calpain-9</fullName>
    </submittedName>
</protein>
<dbReference type="SUPFAM" id="SSF54001">
    <property type="entry name" value="Cysteine proteinases"/>
    <property type="match status" value="1"/>
</dbReference>
<dbReference type="Proteomes" id="UP000762676">
    <property type="component" value="Unassembled WGS sequence"/>
</dbReference>
<gene>
    <name evidence="7" type="ORF">ElyMa_005511200</name>
</gene>
<sequence length="96" mass="11282">MPVDYRGQSYSRIKKDCVSKGVLFEDPEFPASSKSLYFSKVDNDVVWMRPRFWRFGETVEVVVDDRLPTKNGKLIFLHSKQKNEFWSALLEKAYAK</sequence>
<keyword evidence="3" id="KW-0378">Hydrolase</keyword>
<dbReference type="EMBL" id="BMAT01010992">
    <property type="protein sequence ID" value="GFR64603.1"/>
    <property type="molecule type" value="Genomic_DNA"/>
</dbReference>
<evidence type="ECO:0000259" key="6">
    <source>
        <dbReference type="PROSITE" id="PS50203"/>
    </source>
</evidence>
<keyword evidence="8" id="KW-1185">Reference proteome</keyword>
<dbReference type="GO" id="GO:0004198">
    <property type="term" value="F:calcium-dependent cysteine-type endopeptidase activity"/>
    <property type="evidence" value="ECO:0007669"/>
    <property type="project" value="InterPro"/>
</dbReference>
<feature type="domain" description="Calpain catalytic" evidence="6">
    <location>
        <begin position="51"/>
        <end position="96"/>
    </location>
</feature>
<dbReference type="AlphaFoldDB" id="A0AAV4EUA4"/>
<reference evidence="7 8" key="1">
    <citation type="journal article" date="2021" name="Elife">
        <title>Chloroplast acquisition without the gene transfer in kleptoplastic sea slugs, Plakobranchus ocellatus.</title>
        <authorList>
            <person name="Maeda T."/>
            <person name="Takahashi S."/>
            <person name="Yoshida T."/>
            <person name="Shimamura S."/>
            <person name="Takaki Y."/>
            <person name="Nagai Y."/>
            <person name="Toyoda A."/>
            <person name="Suzuki Y."/>
            <person name="Arimoto A."/>
            <person name="Ishii H."/>
            <person name="Satoh N."/>
            <person name="Nishiyama T."/>
            <person name="Hasebe M."/>
            <person name="Maruyama T."/>
            <person name="Minagawa J."/>
            <person name="Obokata J."/>
            <person name="Shigenobu S."/>
        </authorList>
    </citation>
    <scope>NUCLEOTIDE SEQUENCE [LARGE SCALE GENOMIC DNA]</scope>
</reference>
<name>A0AAV4EUA4_9GAST</name>
<dbReference type="PANTHER" id="PTHR10183">
    <property type="entry name" value="CALPAIN"/>
    <property type="match status" value="1"/>
</dbReference>
<comment type="similarity">
    <text evidence="1">Belongs to the peptidase C2 family.</text>
</comment>
<dbReference type="Pfam" id="PF00648">
    <property type="entry name" value="Peptidase_C2"/>
    <property type="match status" value="1"/>
</dbReference>
<keyword evidence="4" id="KW-0788">Thiol protease</keyword>
<comment type="caution">
    <text evidence="5">Lacks conserved residue(s) required for the propagation of feature annotation.</text>
</comment>
<dbReference type="GO" id="GO:0006508">
    <property type="term" value="P:proteolysis"/>
    <property type="evidence" value="ECO:0007669"/>
    <property type="project" value="UniProtKB-KW"/>
</dbReference>
<evidence type="ECO:0000313" key="8">
    <source>
        <dbReference type="Proteomes" id="UP000762676"/>
    </source>
</evidence>
<evidence type="ECO:0000256" key="5">
    <source>
        <dbReference type="PROSITE-ProRule" id="PRU00239"/>
    </source>
</evidence>
<keyword evidence="2" id="KW-0645">Protease</keyword>
<proteinExistence type="inferred from homology"/>
<dbReference type="GO" id="GO:0005737">
    <property type="term" value="C:cytoplasm"/>
    <property type="evidence" value="ECO:0007669"/>
    <property type="project" value="TreeGrafter"/>
</dbReference>